<dbReference type="InterPro" id="IPR012104">
    <property type="entry name" value="PHO85_cyclin_1/2/9"/>
</dbReference>
<dbReference type="PANTHER" id="PTHR15615:SF10">
    <property type="entry name" value="PHO85 CYCLIN-2-RELATED"/>
    <property type="match status" value="1"/>
</dbReference>
<organism evidence="2 3">
    <name type="scientific">Metschnikowia aff. pulcherrima</name>
    <dbReference type="NCBI Taxonomy" id="2163413"/>
    <lineage>
        <taxon>Eukaryota</taxon>
        <taxon>Fungi</taxon>
        <taxon>Dikarya</taxon>
        <taxon>Ascomycota</taxon>
        <taxon>Saccharomycotina</taxon>
        <taxon>Pichiomycetes</taxon>
        <taxon>Metschnikowiaceae</taxon>
        <taxon>Metschnikowia</taxon>
    </lineage>
</organism>
<sequence length="277" mass="31380">MSDYDALKIFSRQPVSHTMVEVLAATTSSVIQVKPAKKQYDQMGQYLVAPTLENVTLQKFIGRLINYSNVQTPTLMTSLVYLNRLRNILPGNAVGMETTRHRIFLAALIISAKTLNDSSPLNKHWTKYTDGLLTNQEVNLAERELIALLKWDLNVSQQELVVVLQPFLADIKNDLRRRQEAENSAKAHYYRLLSSYTNLTNSLASCDSSRSSLHTSNSTFSLRKLATSQYSLADSLTRSPLREKSMTSLNNRAIHKDGKHHYGQTLTVPNLQYRQHV</sequence>
<dbReference type="STRING" id="2163413.A0A4P6XG57"/>
<evidence type="ECO:0000313" key="2">
    <source>
        <dbReference type="EMBL" id="QBM86332.1"/>
    </source>
</evidence>
<reference evidence="3" key="1">
    <citation type="submission" date="2019-03" db="EMBL/GenBank/DDBJ databases">
        <title>Snf2 controls pulcherriminic acid biosynthesis and connects pigmentation and antifungal activity of the yeast Metschnikowia pulcherrima.</title>
        <authorList>
            <person name="Gore-Lloyd D."/>
            <person name="Sumann I."/>
            <person name="Brachmann A.O."/>
            <person name="Schneeberger K."/>
            <person name="Ortiz-Merino R.A."/>
            <person name="Moreno-Beltran M."/>
            <person name="Schlaefli M."/>
            <person name="Kirner P."/>
            <person name="Santos Kron A."/>
            <person name="Wolfe K.H."/>
            <person name="Piel J."/>
            <person name="Ahrens C.H."/>
            <person name="Henk D."/>
            <person name="Freimoser F.M."/>
        </authorList>
    </citation>
    <scope>NUCLEOTIDE SEQUENCE [LARGE SCALE GENOMIC DNA]</scope>
    <source>
        <strain evidence="3">APC 1.2</strain>
    </source>
</reference>
<dbReference type="PIRSF" id="PIRSF016511">
    <property type="entry name" value="Cyclin_Pcl"/>
    <property type="match status" value="1"/>
</dbReference>
<dbReference type="InterPro" id="IPR036915">
    <property type="entry name" value="Cyclin-like_sf"/>
</dbReference>
<evidence type="ECO:0000259" key="1">
    <source>
        <dbReference type="Pfam" id="PF00134"/>
    </source>
</evidence>
<protein>
    <submittedName>
        <fullName evidence="2">G1/S-specific cyclin PLC2</fullName>
    </submittedName>
</protein>
<dbReference type="GO" id="GO:0000307">
    <property type="term" value="C:cyclin-dependent protein kinase holoenzyme complex"/>
    <property type="evidence" value="ECO:0007669"/>
    <property type="project" value="UniProtKB-ARBA"/>
</dbReference>
<dbReference type="CDD" id="cd20557">
    <property type="entry name" value="CYCLIN_ScPCL1-like"/>
    <property type="match status" value="1"/>
</dbReference>
<gene>
    <name evidence="2" type="primary">MPUL0A09690</name>
    <name evidence="2" type="ORF">METSCH_A09690</name>
</gene>
<dbReference type="Pfam" id="PF00134">
    <property type="entry name" value="Cyclin_N"/>
    <property type="match status" value="1"/>
</dbReference>
<keyword evidence="3" id="KW-1185">Reference proteome</keyword>
<dbReference type="SUPFAM" id="SSF47954">
    <property type="entry name" value="Cyclin-like"/>
    <property type="match status" value="1"/>
</dbReference>
<accession>A0A4P6XG57</accession>
<dbReference type="EMBL" id="CP034456">
    <property type="protein sequence ID" value="QBM86332.1"/>
    <property type="molecule type" value="Genomic_DNA"/>
</dbReference>
<dbReference type="GO" id="GO:0051726">
    <property type="term" value="P:regulation of cell cycle"/>
    <property type="evidence" value="ECO:0007669"/>
    <property type="project" value="InterPro"/>
</dbReference>
<dbReference type="PANTHER" id="PTHR15615">
    <property type="match status" value="1"/>
</dbReference>
<proteinExistence type="predicted"/>
<dbReference type="GO" id="GO:0005634">
    <property type="term" value="C:nucleus"/>
    <property type="evidence" value="ECO:0007669"/>
    <property type="project" value="TreeGrafter"/>
</dbReference>
<dbReference type="Gene3D" id="1.10.472.10">
    <property type="entry name" value="Cyclin-like"/>
    <property type="match status" value="1"/>
</dbReference>
<dbReference type="InterPro" id="IPR006671">
    <property type="entry name" value="Cyclin_N"/>
</dbReference>
<dbReference type="AlphaFoldDB" id="A0A4P6XG57"/>
<dbReference type="InterPro" id="IPR013922">
    <property type="entry name" value="Cyclin_PHO80-like"/>
</dbReference>
<feature type="domain" description="Cyclin N-terminal" evidence="1">
    <location>
        <begin position="56"/>
        <end position="154"/>
    </location>
</feature>
<dbReference type="Proteomes" id="UP000292447">
    <property type="component" value="Chromosome I"/>
</dbReference>
<name>A0A4P6XG57_9ASCO</name>
<evidence type="ECO:0000313" key="3">
    <source>
        <dbReference type="Proteomes" id="UP000292447"/>
    </source>
</evidence>
<dbReference type="GO" id="GO:0016538">
    <property type="term" value="F:cyclin-dependent protein serine/threonine kinase regulator activity"/>
    <property type="evidence" value="ECO:0007669"/>
    <property type="project" value="TreeGrafter"/>
</dbReference>
<dbReference type="GO" id="GO:0019901">
    <property type="term" value="F:protein kinase binding"/>
    <property type="evidence" value="ECO:0007669"/>
    <property type="project" value="InterPro"/>
</dbReference>